<dbReference type="SUPFAM" id="SSF64210">
    <property type="entry name" value="Head-to-tail joining protein W, gpW"/>
    <property type="match status" value="1"/>
</dbReference>
<dbReference type="Gene3D" id="3.30.1580.10">
    <property type="entry name" value="Head-to-tail joining protein W"/>
    <property type="match status" value="1"/>
</dbReference>
<name>A0ABV0L4T5_9GAMM</name>
<protein>
    <submittedName>
        <fullName evidence="1">Uncharacterized protein</fullName>
    </submittedName>
</protein>
<comment type="caution">
    <text evidence="1">The sequence shown here is derived from an EMBL/GenBank/DDBJ whole genome shotgun (WGS) entry which is preliminary data.</text>
</comment>
<dbReference type="InterPro" id="IPR004174">
    <property type="entry name" value="GpW"/>
</dbReference>
<organism evidence="1 2">
    <name type="scientific">Marinomonas primoryensis</name>
    <dbReference type="NCBI Taxonomy" id="178399"/>
    <lineage>
        <taxon>Bacteria</taxon>
        <taxon>Pseudomonadati</taxon>
        <taxon>Pseudomonadota</taxon>
        <taxon>Gammaproteobacteria</taxon>
        <taxon>Oceanospirillales</taxon>
        <taxon>Oceanospirillaceae</taxon>
        <taxon>Marinomonas</taxon>
    </lineage>
</organism>
<proteinExistence type="predicted"/>
<dbReference type="EMBL" id="JBDYKN010000029">
    <property type="protein sequence ID" value="MEP7731412.1"/>
    <property type="molecule type" value="Genomic_DNA"/>
</dbReference>
<evidence type="ECO:0000313" key="1">
    <source>
        <dbReference type="EMBL" id="MEP7731412.1"/>
    </source>
</evidence>
<dbReference type="Proteomes" id="UP001471651">
    <property type="component" value="Unassembled WGS sequence"/>
</dbReference>
<accession>A0ABV0L4T5</accession>
<evidence type="ECO:0000313" key="2">
    <source>
        <dbReference type="Proteomes" id="UP001471651"/>
    </source>
</evidence>
<dbReference type="RefSeq" id="WP_348577930.1">
    <property type="nucleotide sequence ID" value="NZ_JBDYKN010000029.1"/>
</dbReference>
<reference evidence="1 2" key="1">
    <citation type="submission" date="2024-05" db="EMBL/GenBank/DDBJ databases">
        <authorList>
            <person name="Busch G.E."/>
            <person name="Sharma I."/>
        </authorList>
    </citation>
    <scope>NUCLEOTIDE SEQUENCE [LARGE SCALE GENOMIC DNA]</scope>
    <source>
        <strain evidence="1 2">23GB23</strain>
    </source>
</reference>
<gene>
    <name evidence="1" type="ORF">ABKW32_18350</name>
</gene>
<keyword evidence="2" id="KW-1185">Reference proteome</keyword>
<dbReference type="InterPro" id="IPR036626">
    <property type="entry name" value="GpW_sf"/>
</dbReference>
<sequence>MAIYSTDDNLKIVQQAITDLVQGKRKVRVEYVTPQGGRTSMQYTEVSLSELRALERQMITDLQAVPLMESVDVEVIF</sequence>
<dbReference type="Pfam" id="PF02831">
    <property type="entry name" value="gpW"/>
    <property type="match status" value="1"/>
</dbReference>